<evidence type="ECO:0000256" key="6">
    <source>
        <dbReference type="PIRSR" id="PIRSR006806-1"/>
    </source>
</evidence>
<dbReference type="OMA" id="STIYPCQ"/>
<dbReference type="NCBIfam" id="TIGR02727">
    <property type="entry name" value="MTHFS_bact"/>
    <property type="match status" value="1"/>
</dbReference>
<comment type="similarity">
    <text evidence="1 7">Belongs to the 5-formyltetrahydrofolate cyclo-ligase family.</text>
</comment>
<evidence type="ECO:0000256" key="2">
    <source>
        <dbReference type="ARBA" id="ARBA00022741"/>
    </source>
</evidence>
<dbReference type="GO" id="GO:0005524">
    <property type="term" value="F:ATP binding"/>
    <property type="evidence" value="ECO:0007669"/>
    <property type="project" value="UniProtKB-KW"/>
</dbReference>
<dbReference type="EC" id="6.3.3.2" evidence="5 7"/>
<dbReference type="EnsemblMetazoa" id="HelroT69587">
    <property type="protein sequence ID" value="HelroP69587"/>
    <property type="gene ID" value="HelroG69587"/>
</dbReference>
<evidence type="ECO:0000256" key="1">
    <source>
        <dbReference type="ARBA" id="ARBA00010638"/>
    </source>
</evidence>
<name>T1FZW8_HELRO</name>
<dbReference type="EMBL" id="AMQM01001835">
    <property type="status" value="NOT_ANNOTATED_CDS"/>
    <property type="molecule type" value="Genomic_DNA"/>
</dbReference>
<dbReference type="CTD" id="20214366"/>
<reference evidence="10" key="1">
    <citation type="submission" date="2012-12" db="EMBL/GenBank/DDBJ databases">
        <authorList>
            <person name="Hellsten U."/>
            <person name="Grimwood J."/>
            <person name="Chapman J.A."/>
            <person name="Shapiro H."/>
            <person name="Aerts A."/>
            <person name="Otillar R.P."/>
            <person name="Terry A.Y."/>
            <person name="Boore J.L."/>
            <person name="Simakov O."/>
            <person name="Marletaz F."/>
            <person name="Cho S.-J."/>
            <person name="Edsinger-Gonzales E."/>
            <person name="Havlak P."/>
            <person name="Kuo D.-H."/>
            <person name="Larsson T."/>
            <person name="Lv J."/>
            <person name="Arendt D."/>
            <person name="Savage R."/>
            <person name="Osoegawa K."/>
            <person name="de Jong P."/>
            <person name="Lindberg D.R."/>
            <person name="Seaver E.C."/>
            <person name="Weisblat D.A."/>
            <person name="Putnam N.H."/>
            <person name="Grigoriev I.V."/>
            <person name="Rokhsar D.S."/>
        </authorList>
    </citation>
    <scope>NUCLEOTIDE SEQUENCE</scope>
</reference>
<dbReference type="GeneID" id="20214366"/>
<comment type="cofactor">
    <cofactor evidence="7">
        <name>Mg(2+)</name>
        <dbReference type="ChEBI" id="CHEBI:18420"/>
    </cofactor>
</comment>
<dbReference type="InterPro" id="IPR037171">
    <property type="entry name" value="NagB/RpiA_transferase-like"/>
</dbReference>
<dbReference type="AlphaFoldDB" id="T1FZW8"/>
<dbReference type="GO" id="GO:0046872">
    <property type="term" value="F:metal ion binding"/>
    <property type="evidence" value="ECO:0007669"/>
    <property type="project" value="UniProtKB-KW"/>
</dbReference>
<protein>
    <recommendedName>
        <fullName evidence="5 7">5-formyltetrahydrofolate cyclo-ligase</fullName>
        <ecNumber evidence="5 7">6.3.3.2</ecNumber>
    </recommendedName>
</protein>
<dbReference type="PANTHER" id="PTHR23407:SF1">
    <property type="entry name" value="5-FORMYLTETRAHYDROFOLATE CYCLO-LIGASE"/>
    <property type="match status" value="1"/>
</dbReference>
<reference evidence="9" key="3">
    <citation type="submission" date="2015-06" db="UniProtKB">
        <authorList>
            <consortium name="EnsemblMetazoa"/>
        </authorList>
    </citation>
    <scope>IDENTIFICATION</scope>
</reference>
<keyword evidence="2 6" id="KW-0547">Nucleotide-binding</keyword>
<dbReference type="InParanoid" id="T1FZW8"/>
<evidence type="ECO:0000313" key="8">
    <source>
        <dbReference type="EMBL" id="ESN92705.1"/>
    </source>
</evidence>
<proteinExistence type="inferred from homology"/>
<feature type="binding site" evidence="6">
    <location>
        <position position="22"/>
    </location>
    <ligand>
        <name>substrate</name>
    </ligand>
</feature>
<dbReference type="STRING" id="6412.T1FZW8"/>
<dbReference type="RefSeq" id="XP_009028843.1">
    <property type="nucleotide sequence ID" value="XM_009030595.1"/>
</dbReference>
<dbReference type="GO" id="GO:0030272">
    <property type="term" value="F:5-formyltetrahydrofolate cyclo-ligase activity"/>
    <property type="evidence" value="ECO:0000318"/>
    <property type="project" value="GO_Central"/>
</dbReference>
<evidence type="ECO:0000256" key="7">
    <source>
        <dbReference type="RuleBase" id="RU361279"/>
    </source>
</evidence>
<dbReference type="Pfam" id="PF01812">
    <property type="entry name" value="5-FTHF_cyc-lig"/>
    <property type="match status" value="1"/>
</dbReference>
<keyword evidence="3 6" id="KW-0067">ATP-binding</keyword>
<keyword evidence="7" id="KW-0479">Metal-binding</keyword>
<reference evidence="8 10" key="2">
    <citation type="journal article" date="2013" name="Nature">
        <title>Insights into bilaterian evolution from three spiralian genomes.</title>
        <authorList>
            <person name="Simakov O."/>
            <person name="Marletaz F."/>
            <person name="Cho S.J."/>
            <person name="Edsinger-Gonzales E."/>
            <person name="Havlak P."/>
            <person name="Hellsten U."/>
            <person name="Kuo D.H."/>
            <person name="Larsson T."/>
            <person name="Lv J."/>
            <person name="Arendt D."/>
            <person name="Savage R."/>
            <person name="Osoegawa K."/>
            <person name="de Jong P."/>
            <person name="Grimwood J."/>
            <person name="Chapman J.A."/>
            <person name="Shapiro H."/>
            <person name="Aerts A."/>
            <person name="Otillar R.P."/>
            <person name="Terry A.Y."/>
            <person name="Boore J.L."/>
            <person name="Grigoriev I.V."/>
            <person name="Lindberg D.R."/>
            <person name="Seaver E.C."/>
            <person name="Weisblat D.A."/>
            <person name="Putnam N.H."/>
            <person name="Rokhsar D.S."/>
        </authorList>
    </citation>
    <scope>NUCLEOTIDE SEQUENCE</scope>
</reference>
<keyword evidence="10" id="KW-1185">Reference proteome</keyword>
<dbReference type="InterPro" id="IPR002698">
    <property type="entry name" value="FTHF_cligase"/>
</dbReference>
<dbReference type="OrthoDB" id="2015992at2759"/>
<dbReference type="GO" id="GO:0005739">
    <property type="term" value="C:mitochondrion"/>
    <property type="evidence" value="ECO:0000318"/>
    <property type="project" value="GO_Central"/>
</dbReference>
<accession>T1FZW8</accession>
<organism evidence="9 10">
    <name type="scientific">Helobdella robusta</name>
    <name type="common">Californian leech</name>
    <dbReference type="NCBI Taxonomy" id="6412"/>
    <lineage>
        <taxon>Eukaryota</taxon>
        <taxon>Metazoa</taxon>
        <taxon>Spiralia</taxon>
        <taxon>Lophotrochozoa</taxon>
        <taxon>Annelida</taxon>
        <taxon>Clitellata</taxon>
        <taxon>Hirudinea</taxon>
        <taxon>Rhynchobdellida</taxon>
        <taxon>Glossiphoniidae</taxon>
        <taxon>Helobdella</taxon>
    </lineage>
</organism>
<feature type="binding site" evidence="6">
    <location>
        <begin position="106"/>
        <end position="114"/>
    </location>
    <ligand>
        <name>ATP</name>
        <dbReference type="ChEBI" id="CHEBI:30616"/>
    </ligand>
</feature>
<dbReference type="FunFam" id="3.40.50.10420:FF:000007">
    <property type="entry name" value="5-formyltetrahydrofolate cyclo-ligase"/>
    <property type="match status" value="1"/>
</dbReference>
<dbReference type="KEGG" id="hro:HELRODRAFT_69587"/>
<keyword evidence="7" id="KW-0460">Magnesium</keyword>
<evidence type="ECO:0000313" key="10">
    <source>
        <dbReference type="Proteomes" id="UP000015101"/>
    </source>
</evidence>
<dbReference type="PIRSF" id="PIRSF006806">
    <property type="entry name" value="FTHF_cligase"/>
    <property type="match status" value="1"/>
</dbReference>
<sequence>LVSTEKWRSSRNISLYLNMPSEVSTSELLQLSFQEKKSVFIPRYSETDMEMVEIHSMEDYNCLPVTSWKIKQPLLTDGARKTPSFDNGGLDLIIVPGLAFTKSGIRLGRGKGYYDKYLHEYRTKFNKLPYLVALAFNEQIVDEIPTTDRDVKVDMILSADCCVEISA</sequence>
<dbReference type="eggNOG" id="KOG3093">
    <property type="taxonomic scope" value="Eukaryota"/>
</dbReference>
<dbReference type="EMBL" id="KB097639">
    <property type="protein sequence ID" value="ESN92705.1"/>
    <property type="molecule type" value="Genomic_DNA"/>
</dbReference>
<dbReference type="GO" id="GO:0009396">
    <property type="term" value="P:folic acid-containing compound biosynthetic process"/>
    <property type="evidence" value="ECO:0000318"/>
    <property type="project" value="GO_Central"/>
</dbReference>
<comment type="catalytic activity">
    <reaction evidence="4 7">
        <text>(6S)-5-formyl-5,6,7,8-tetrahydrofolate + ATP = (6R)-5,10-methenyltetrahydrofolate + ADP + phosphate</text>
        <dbReference type="Rhea" id="RHEA:10488"/>
        <dbReference type="ChEBI" id="CHEBI:30616"/>
        <dbReference type="ChEBI" id="CHEBI:43474"/>
        <dbReference type="ChEBI" id="CHEBI:57455"/>
        <dbReference type="ChEBI" id="CHEBI:57457"/>
        <dbReference type="ChEBI" id="CHEBI:456216"/>
        <dbReference type="EC" id="6.3.3.2"/>
    </reaction>
</comment>
<dbReference type="HOGENOM" id="CLU_066245_2_1_1"/>
<dbReference type="InterPro" id="IPR024185">
    <property type="entry name" value="FTHF_cligase-like_sf"/>
</dbReference>
<dbReference type="PANTHER" id="PTHR23407">
    <property type="entry name" value="ATPASE INHIBITOR/5-FORMYLTETRAHYDROFOLATE CYCLO-LIGASE"/>
    <property type="match status" value="1"/>
</dbReference>
<dbReference type="SUPFAM" id="SSF100950">
    <property type="entry name" value="NagB/RpiA/CoA transferase-like"/>
    <property type="match status" value="1"/>
</dbReference>
<dbReference type="GO" id="GO:0005737">
    <property type="term" value="C:cytoplasm"/>
    <property type="evidence" value="ECO:0000318"/>
    <property type="project" value="GO_Central"/>
</dbReference>
<dbReference type="GO" id="GO:0035999">
    <property type="term" value="P:tetrahydrofolate interconversion"/>
    <property type="evidence" value="ECO:0000318"/>
    <property type="project" value="GO_Central"/>
</dbReference>
<evidence type="ECO:0000256" key="4">
    <source>
        <dbReference type="ARBA" id="ARBA00036539"/>
    </source>
</evidence>
<dbReference type="FunCoup" id="T1FZW8">
    <property type="interactions" value="419"/>
</dbReference>
<gene>
    <name evidence="9" type="primary">20214366</name>
    <name evidence="8" type="ORF">HELRODRAFT_69587</name>
</gene>
<evidence type="ECO:0000256" key="3">
    <source>
        <dbReference type="ARBA" id="ARBA00022840"/>
    </source>
</evidence>
<evidence type="ECO:0000256" key="5">
    <source>
        <dbReference type="ARBA" id="ARBA00038966"/>
    </source>
</evidence>
<feature type="binding site" evidence="6">
    <location>
        <position position="17"/>
    </location>
    <ligand>
        <name>substrate</name>
    </ligand>
</feature>
<dbReference type="Gene3D" id="3.40.50.10420">
    <property type="entry name" value="NagB/RpiA/CoA transferase-like"/>
    <property type="match status" value="1"/>
</dbReference>
<dbReference type="Proteomes" id="UP000015101">
    <property type="component" value="Unassembled WGS sequence"/>
</dbReference>
<evidence type="ECO:0000313" key="9">
    <source>
        <dbReference type="EnsemblMetazoa" id="HelroP69587"/>
    </source>
</evidence>